<dbReference type="PANTHER" id="PTHR47966:SF8">
    <property type="entry name" value="ASPARTIC PROTEASE 1-RELATED"/>
    <property type="match status" value="1"/>
</dbReference>
<evidence type="ECO:0000256" key="7">
    <source>
        <dbReference type="ARBA" id="ARBA00022801"/>
    </source>
</evidence>
<dbReference type="Pfam" id="PF00026">
    <property type="entry name" value="Asp"/>
    <property type="match status" value="1"/>
</dbReference>
<dbReference type="GO" id="GO:0004190">
    <property type="term" value="F:aspartic-type endopeptidase activity"/>
    <property type="evidence" value="ECO:0007669"/>
    <property type="project" value="UniProtKB-KW"/>
</dbReference>
<comment type="similarity">
    <text evidence="2">Belongs to the peptidase A1 family.</text>
</comment>
<evidence type="ECO:0000256" key="9">
    <source>
        <dbReference type="ARBA" id="ARBA00023180"/>
    </source>
</evidence>
<evidence type="ECO:0000256" key="3">
    <source>
        <dbReference type="ARBA" id="ARBA00022525"/>
    </source>
</evidence>
<protein>
    <submittedName>
        <fullName evidence="11">Napsin-A (inferred by orthology to a human protein)</fullName>
    </submittedName>
</protein>
<reference evidence="11" key="1">
    <citation type="submission" date="2017-02" db="UniProtKB">
        <authorList>
            <consortium name="WormBaseParasite"/>
        </authorList>
    </citation>
    <scope>IDENTIFICATION</scope>
</reference>
<dbReference type="InterPro" id="IPR033121">
    <property type="entry name" value="PEPTIDASE_A1"/>
</dbReference>
<dbReference type="PANTHER" id="PTHR47966">
    <property type="entry name" value="BETA-SITE APP-CLEAVING ENZYME, ISOFORM A-RELATED"/>
    <property type="match status" value="1"/>
</dbReference>
<feature type="domain" description="Peptidase A1" evidence="10">
    <location>
        <begin position="1"/>
        <end position="233"/>
    </location>
</feature>
<evidence type="ECO:0000256" key="6">
    <source>
        <dbReference type="ARBA" id="ARBA00022750"/>
    </source>
</evidence>
<sequence length="247" mass="27792">LIPHQSFGVAERIGRTFSLQPIDGIFGMAWPKIASDNIEPPLQRILRKFGEPMFTVWMSRSADIALGGVGGVVTYGGFDSVHCSANISWVNLTAQTFWQFSIQGYSLGNVSSAVEQQAISDTGTSWIGGPRKDIDRMLTALNASFSSRFHVHTLDCSRRFDAPDLVFKIDSQLYAIPSYEYILNARLEDDRCMVTLFVKDDFDDDVPRWTFGDTFIRTYCNVYDFGGSRIGFSKAKHNNDVVHRKYS</sequence>
<name>A0A0M3IZL4_ANISI</name>
<dbReference type="GO" id="GO:0005576">
    <property type="term" value="C:extracellular region"/>
    <property type="evidence" value="ECO:0007669"/>
    <property type="project" value="UniProtKB-SubCell"/>
</dbReference>
<keyword evidence="7" id="KW-0378">Hydrolase</keyword>
<dbReference type="GO" id="GO:0006508">
    <property type="term" value="P:proteolysis"/>
    <property type="evidence" value="ECO:0007669"/>
    <property type="project" value="UniProtKB-KW"/>
</dbReference>
<evidence type="ECO:0000256" key="5">
    <source>
        <dbReference type="ARBA" id="ARBA00022729"/>
    </source>
</evidence>
<keyword evidence="3" id="KW-0964">Secreted</keyword>
<dbReference type="InterPro" id="IPR001461">
    <property type="entry name" value="Aspartic_peptidase_A1"/>
</dbReference>
<evidence type="ECO:0000256" key="2">
    <source>
        <dbReference type="ARBA" id="ARBA00007447"/>
    </source>
</evidence>
<dbReference type="InterPro" id="IPR021109">
    <property type="entry name" value="Peptidase_aspartic_dom_sf"/>
</dbReference>
<accession>A0A0M3IZL4</accession>
<evidence type="ECO:0000256" key="4">
    <source>
        <dbReference type="ARBA" id="ARBA00022670"/>
    </source>
</evidence>
<dbReference type="AlphaFoldDB" id="A0A0M3IZL4"/>
<keyword evidence="6" id="KW-0064">Aspartyl protease</keyword>
<proteinExistence type="inferred from homology"/>
<comment type="subcellular location">
    <subcellularLocation>
        <location evidence="1">Secreted</location>
    </subcellularLocation>
</comment>
<dbReference type="GO" id="GO:0005764">
    <property type="term" value="C:lysosome"/>
    <property type="evidence" value="ECO:0007669"/>
    <property type="project" value="TreeGrafter"/>
</dbReference>
<keyword evidence="4" id="KW-0645">Protease</keyword>
<dbReference type="PROSITE" id="PS51767">
    <property type="entry name" value="PEPTIDASE_A1"/>
    <property type="match status" value="1"/>
</dbReference>
<dbReference type="FunFam" id="2.40.70.10:FF:000058">
    <property type="entry name" value="ASpartyl Protease"/>
    <property type="match status" value="1"/>
</dbReference>
<evidence type="ECO:0000256" key="1">
    <source>
        <dbReference type="ARBA" id="ARBA00004613"/>
    </source>
</evidence>
<evidence type="ECO:0000256" key="8">
    <source>
        <dbReference type="ARBA" id="ARBA00023157"/>
    </source>
</evidence>
<keyword evidence="8" id="KW-1015">Disulfide bond</keyword>
<evidence type="ECO:0000313" key="11">
    <source>
        <dbReference type="WBParaSite" id="ASIM_0000069701-mRNA-1"/>
    </source>
</evidence>
<dbReference type="WBParaSite" id="ASIM_0000069701-mRNA-1">
    <property type="protein sequence ID" value="ASIM_0000069701-mRNA-1"/>
    <property type="gene ID" value="ASIM_0000069701"/>
</dbReference>
<evidence type="ECO:0000259" key="10">
    <source>
        <dbReference type="PROSITE" id="PS51767"/>
    </source>
</evidence>
<dbReference type="PRINTS" id="PR00792">
    <property type="entry name" value="PEPSIN"/>
</dbReference>
<dbReference type="SUPFAM" id="SSF50630">
    <property type="entry name" value="Acid proteases"/>
    <property type="match status" value="1"/>
</dbReference>
<keyword evidence="9" id="KW-0325">Glycoprotein</keyword>
<organism evidence="11">
    <name type="scientific">Anisakis simplex</name>
    <name type="common">Herring worm</name>
    <dbReference type="NCBI Taxonomy" id="6269"/>
    <lineage>
        <taxon>Eukaryota</taxon>
        <taxon>Metazoa</taxon>
        <taxon>Ecdysozoa</taxon>
        <taxon>Nematoda</taxon>
        <taxon>Chromadorea</taxon>
        <taxon>Rhabditida</taxon>
        <taxon>Spirurina</taxon>
        <taxon>Ascaridomorpha</taxon>
        <taxon>Ascaridoidea</taxon>
        <taxon>Anisakidae</taxon>
        <taxon>Anisakis</taxon>
        <taxon>Anisakis simplex complex</taxon>
    </lineage>
</organism>
<keyword evidence="5" id="KW-0732">Signal</keyword>
<dbReference type="Gene3D" id="2.40.70.10">
    <property type="entry name" value="Acid Proteases"/>
    <property type="match status" value="1"/>
</dbReference>